<dbReference type="PANTHER" id="PTHR21737:SF3">
    <property type="entry name" value="POLYGLUTAMINE-BINDING PROTEIN 1"/>
    <property type="match status" value="1"/>
</dbReference>
<dbReference type="PROSITE" id="PS01159">
    <property type="entry name" value="WW_DOMAIN_1"/>
    <property type="match status" value="2"/>
</dbReference>
<gene>
    <name evidence="9" type="ORF">CIPAW_10G044000</name>
</gene>
<dbReference type="Pfam" id="PF00397">
    <property type="entry name" value="WW"/>
    <property type="match status" value="2"/>
</dbReference>
<accession>A0A8T1P3Z5</accession>
<feature type="compositionally biased region" description="Basic and acidic residues" evidence="7">
    <location>
        <begin position="67"/>
        <end position="77"/>
    </location>
</feature>
<feature type="region of interest" description="Disordered" evidence="7">
    <location>
        <begin position="1"/>
        <end position="95"/>
    </location>
</feature>
<evidence type="ECO:0000313" key="9">
    <source>
        <dbReference type="EMBL" id="KAG6638579.1"/>
    </source>
</evidence>
<feature type="compositionally biased region" description="Polar residues" evidence="7">
    <location>
        <begin position="332"/>
        <end position="346"/>
    </location>
</feature>
<dbReference type="EMBL" id="CM031818">
    <property type="protein sequence ID" value="KAG6638579.1"/>
    <property type="molecule type" value="Genomic_DNA"/>
</dbReference>
<feature type="region of interest" description="Disordered" evidence="7">
    <location>
        <begin position="277"/>
        <end position="297"/>
    </location>
</feature>
<evidence type="ECO:0000256" key="7">
    <source>
        <dbReference type="SAM" id="MobiDB-lite"/>
    </source>
</evidence>
<feature type="region of interest" description="Disordered" evidence="7">
    <location>
        <begin position="439"/>
        <end position="494"/>
    </location>
</feature>
<keyword evidence="3" id="KW-0677">Repeat</keyword>
<feature type="compositionally biased region" description="Basic and acidic residues" evidence="7">
    <location>
        <begin position="230"/>
        <end position="240"/>
    </location>
</feature>
<dbReference type="EMBL" id="CM031818">
    <property type="protein sequence ID" value="KAG6638578.1"/>
    <property type="molecule type" value="Genomic_DNA"/>
</dbReference>
<feature type="compositionally biased region" description="Polar residues" evidence="7">
    <location>
        <begin position="34"/>
        <end position="65"/>
    </location>
</feature>
<keyword evidence="6" id="KW-0539">Nucleus</keyword>
<keyword evidence="4" id="KW-0805">Transcription regulation</keyword>
<evidence type="ECO:0000256" key="3">
    <source>
        <dbReference type="ARBA" id="ARBA00022737"/>
    </source>
</evidence>
<feature type="domain" description="WW" evidence="8">
    <location>
        <begin position="298"/>
        <end position="332"/>
    </location>
</feature>
<comment type="caution">
    <text evidence="9">The sequence shown here is derived from an EMBL/GenBank/DDBJ whole genome shotgun (WGS) entry which is preliminary data.</text>
</comment>
<comment type="subcellular location">
    <subcellularLocation>
        <location evidence="1">Nucleus</location>
    </subcellularLocation>
</comment>
<sequence length="564" mass="61229">MDNSQDQPLPPGVNFLPNYSSAVPSVPFPPQHGQIPQNSETDNALQSSLTQQGADLIAQQPQDQDTAVEKIPQHKDGTIPQQKGHSNGNSNDSTAYSRLHAENDRDIETAAQDAVLREQEIATQNIIQHHREARGFSGPSEDGKDIFSERRDPNALKEHLLKMTSQHRAEMALKRGKSTVHEEGNLEIGNGYGVPGGGAYYGAPKPNTDNPSKSSELPEYLKQKLRARGILKEDTEKGSPKSETGSTQLVDNGKLPSGWVEAKDPASGASYYYNNSTGKSQWEKPVETPPIRQHTSPLSIPEGWVEALDETTGHKYYYNTKTHISQWERPDSSLQVSLQHPDSTVPRSAPDAKQDDQSSQQNRCFGCGGCGAGLVRTSGYCSHCIGNAANSNWNDQSSELMKCMGCGGWGVGLVQMWGYCNHCTRVLNLPQCQHLSCSNSASTKEDSDKKASKQRSNGKPPVGKGNRKGSRKRDYTEDDELDPMDPSSYSDAPRGGWVVGLKGVQPRAADTTATGPLFQQRPYPSPGAVLRKNAEIALQTKKVGSHFAPISKKGDGSDGLGDAD</sequence>
<evidence type="ECO:0000259" key="8">
    <source>
        <dbReference type="PROSITE" id="PS50020"/>
    </source>
</evidence>
<dbReference type="GO" id="GO:0005737">
    <property type="term" value="C:cytoplasm"/>
    <property type="evidence" value="ECO:0007669"/>
    <property type="project" value="TreeGrafter"/>
</dbReference>
<evidence type="ECO:0000313" key="10">
    <source>
        <dbReference type="Proteomes" id="UP000811609"/>
    </source>
</evidence>
<organism evidence="9 10">
    <name type="scientific">Carya illinoinensis</name>
    <name type="common">Pecan</name>
    <dbReference type="NCBI Taxonomy" id="32201"/>
    <lineage>
        <taxon>Eukaryota</taxon>
        <taxon>Viridiplantae</taxon>
        <taxon>Streptophyta</taxon>
        <taxon>Embryophyta</taxon>
        <taxon>Tracheophyta</taxon>
        <taxon>Spermatophyta</taxon>
        <taxon>Magnoliopsida</taxon>
        <taxon>eudicotyledons</taxon>
        <taxon>Gunneridae</taxon>
        <taxon>Pentapetalae</taxon>
        <taxon>rosids</taxon>
        <taxon>fabids</taxon>
        <taxon>Fagales</taxon>
        <taxon>Juglandaceae</taxon>
        <taxon>Carya</taxon>
    </lineage>
</organism>
<keyword evidence="5" id="KW-0804">Transcription</keyword>
<evidence type="ECO:0000256" key="2">
    <source>
        <dbReference type="ARBA" id="ARBA00022553"/>
    </source>
</evidence>
<feature type="domain" description="WW" evidence="8">
    <location>
        <begin position="253"/>
        <end position="287"/>
    </location>
</feature>
<evidence type="ECO:0000256" key="6">
    <source>
        <dbReference type="ARBA" id="ARBA00023242"/>
    </source>
</evidence>
<dbReference type="PROSITE" id="PS50020">
    <property type="entry name" value="WW_DOMAIN_2"/>
    <property type="match status" value="2"/>
</dbReference>
<dbReference type="Proteomes" id="UP000811609">
    <property type="component" value="Chromosome 10"/>
</dbReference>
<dbReference type="GO" id="GO:0016604">
    <property type="term" value="C:nuclear body"/>
    <property type="evidence" value="ECO:0007669"/>
    <property type="project" value="TreeGrafter"/>
</dbReference>
<dbReference type="InterPro" id="IPR001202">
    <property type="entry name" value="WW_dom"/>
</dbReference>
<dbReference type="AlphaFoldDB" id="A0A8T1P3Z5"/>
<dbReference type="SMART" id="SM00456">
    <property type="entry name" value="WW"/>
    <property type="match status" value="2"/>
</dbReference>
<dbReference type="PANTHER" id="PTHR21737">
    <property type="entry name" value="POLYGLUTAMINE BINDING PROTEIN 1/MARVEL MEMBRANE-ASSOCIATING DOMAIN CONTAINING 3"/>
    <property type="match status" value="1"/>
</dbReference>
<feature type="compositionally biased region" description="Polar residues" evidence="7">
    <location>
        <begin position="241"/>
        <end position="250"/>
    </location>
</feature>
<keyword evidence="2" id="KW-0597">Phosphoprotein</keyword>
<dbReference type="EMBL" id="CM031818">
    <property type="protein sequence ID" value="KAG6638580.1"/>
    <property type="molecule type" value="Genomic_DNA"/>
</dbReference>
<feature type="region of interest" description="Disordered" evidence="7">
    <location>
        <begin position="230"/>
        <end position="258"/>
    </location>
</feature>
<feature type="region of interest" description="Disordered" evidence="7">
    <location>
        <begin position="329"/>
        <end position="357"/>
    </location>
</feature>
<keyword evidence="10" id="KW-1185">Reference proteome</keyword>
<evidence type="ECO:0000256" key="1">
    <source>
        <dbReference type="ARBA" id="ARBA00004123"/>
    </source>
</evidence>
<name>A0A8T1P3Z5_CARIL</name>
<dbReference type="CDD" id="cd00201">
    <property type="entry name" value="WW"/>
    <property type="match status" value="2"/>
</dbReference>
<dbReference type="GO" id="GO:0000380">
    <property type="term" value="P:alternative mRNA splicing, via spliceosome"/>
    <property type="evidence" value="ECO:0007669"/>
    <property type="project" value="TreeGrafter"/>
</dbReference>
<dbReference type="GO" id="GO:0043021">
    <property type="term" value="F:ribonucleoprotein complex binding"/>
    <property type="evidence" value="ECO:0007669"/>
    <property type="project" value="TreeGrafter"/>
</dbReference>
<feature type="compositionally biased region" description="Polar residues" evidence="7">
    <location>
        <begin position="79"/>
        <end position="95"/>
    </location>
</feature>
<evidence type="ECO:0000256" key="5">
    <source>
        <dbReference type="ARBA" id="ARBA00023163"/>
    </source>
</evidence>
<proteinExistence type="predicted"/>
<protein>
    <recommendedName>
        <fullName evidence="8">WW domain-containing protein</fullName>
    </recommendedName>
</protein>
<evidence type="ECO:0000256" key="4">
    <source>
        <dbReference type="ARBA" id="ARBA00023015"/>
    </source>
</evidence>
<reference evidence="9" key="1">
    <citation type="submission" date="2020-12" db="EMBL/GenBank/DDBJ databases">
        <title>WGS assembly of Carya illinoinensis cv. Pawnee.</title>
        <authorList>
            <person name="Platts A."/>
            <person name="Shu S."/>
            <person name="Wright S."/>
            <person name="Barry K."/>
            <person name="Edger P."/>
            <person name="Pires J.C."/>
            <person name="Schmutz J."/>
        </authorList>
    </citation>
    <scope>NUCLEOTIDE SEQUENCE</scope>
    <source>
        <tissue evidence="9">Leaf</tissue>
    </source>
</reference>